<reference evidence="1 2" key="1">
    <citation type="journal article" date="2008" name="Nature">
        <title>The genome of Laccaria bicolor provides insights into mycorrhizal symbiosis.</title>
        <authorList>
            <person name="Martin F."/>
            <person name="Aerts A."/>
            <person name="Ahren D."/>
            <person name="Brun A."/>
            <person name="Danchin E.G.J."/>
            <person name="Duchaussoy F."/>
            <person name="Gibon J."/>
            <person name="Kohler A."/>
            <person name="Lindquist E."/>
            <person name="Pereda V."/>
            <person name="Salamov A."/>
            <person name="Shapiro H.J."/>
            <person name="Wuyts J."/>
            <person name="Blaudez D."/>
            <person name="Buee M."/>
            <person name="Brokstein P."/>
            <person name="Canbaeck B."/>
            <person name="Cohen D."/>
            <person name="Courty P.E."/>
            <person name="Coutinho P.M."/>
            <person name="Delaruelle C."/>
            <person name="Detter J.C."/>
            <person name="Deveau A."/>
            <person name="DiFazio S."/>
            <person name="Duplessis S."/>
            <person name="Fraissinet-Tachet L."/>
            <person name="Lucic E."/>
            <person name="Frey-Klett P."/>
            <person name="Fourrey C."/>
            <person name="Feussner I."/>
            <person name="Gay G."/>
            <person name="Grimwood J."/>
            <person name="Hoegger P.J."/>
            <person name="Jain P."/>
            <person name="Kilaru S."/>
            <person name="Labbe J."/>
            <person name="Lin Y.C."/>
            <person name="Legue V."/>
            <person name="Le Tacon F."/>
            <person name="Marmeisse R."/>
            <person name="Melayah D."/>
            <person name="Montanini B."/>
            <person name="Muratet M."/>
            <person name="Nehls U."/>
            <person name="Niculita-Hirzel H."/>
            <person name="Oudot-Le Secq M.P."/>
            <person name="Peter M."/>
            <person name="Quesneville H."/>
            <person name="Rajashekar B."/>
            <person name="Reich M."/>
            <person name="Rouhier N."/>
            <person name="Schmutz J."/>
            <person name="Yin T."/>
            <person name="Chalot M."/>
            <person name="Henrissat B."/>
            <person name="Kuees U."/>
            <person name="Lucas S."/>
            <person name="Van de Peer Y."/>
            <person name="Podila G.K."/>
            <person name="Polle A."/>
            <person name="Pukkila P.J."/>
            <person name="Richardson P.M."/>
            <person name="Rouze P."/>
            <person name="Sanders I.R."/>
            <person name="Stajich J.E."/>
            <person name="Tunlid A."/>
            <person name="Tuskan G."/>
            <person name="Grigoriev I.V."/>
        </authorList>
    </citation>
    <scope>NUCLEOTIDE SEQUENCE [LARGE SCALE GENOMIC DNA]</scope>
    <source>
        <strain evidence="2">S238N-H82 / ATCC MYA-4686</strain>
    </source>
</reference>
<dbReference type="HOGENOM" id="CLU_2996865_0_0_1"/>
<proteinExistence type="predicted"/>
<dbReference type="InParanoid" id="B0DIP6"/>
<dbReference type="Proteomes" id="UP000001194">
    <property type="component" value="Unassembled WGS sequence"/>
</dbReference>
<dbReference type="GeneID" id="6079257"/>
<organism evidence="2">
    <name type="scientific">Laccaria bicolor (strain S238N-H82 / ATCC MYA-4686)</name>
    <name type="common">Bicoloured deceiver</name>
    <name type="synonym">Laccaria laccata var. bicolor</name>
    <dbReference type="NCBI Taxonomy" id="486041"/>
    <lineage>
        <taxon>Eukaryota</taxon>
        <taxon>Fungi</taxon>
        <taxon>Dikarya</taxon>
        <taxon>Basidiomycota</taxon>
        <taxon>Agaricomycotina</taxon>
        <taxon>Agaricomycetes</taxon>
        <taxon>Agaricomycetidae</taxon>
        <taxon>Agaricales</taxon>
        <taxon>Agaricineae</taxon>
        <taxon>Hydnangiaceae</taxon>
        <taxon>Laccaria</taxon>
    </lineage>
</organism>
<keyword evidence="2" id="KW-1185">Reference proteome</keyword>
<name>B0DIP6_LACBS</name>
<evidence type="ECO:0000313" key="2">
    <source>
        <dbReference type="Proteomes" id="UP000001194"/>
    </source>
</evidence>
<protein>
    <submittedName>
        <fullName evidence="1">Predicted protein</fullName>
    </submittedName>
</protein>
<dbReference type="AlphaFoldDB" id="B0DIP6"/>
<evidence type="ECO:0000313" key="1">
    <source>
        <dbReference type="EMBL" id="EDR05606.1"/>
    </source>
</evidence>
<gene>
    <name evidence="1" type="ORF">LACBIDRAFT_302957</name>
</gene>
<dbReference type="EMBL" id="DS547112">
    <property type="protein sequence ID" value="EDR05606.1"/>
    <property type="molecule type" value="Genomic_DNA"/>
</dbReference>
<dbReference type="KEGG" id="lbc:LACBIDRAFT_302957"/>
<accession>B0DIP6</accession>
<sequence>MGERWEGVESCRGYGGIEFARSYFDSEMVEFANVISEEVVRYIIRMQANNCASTVLV</sequence>
<dbReference type="RefSeq" id="XP_001883710.1">
    <property type="nucleotide sequence ID" value="XM_001883675.1"/>
</dbReference>